<dbReference type="Gene3D" id="2.60.120.1520">
    <property type="match status" value="1"/>
</dbReference>
<dbReference type="GO" id="GO:0005759">
    <property type="term" value="C:mitochondrial matrix"/>
    <property type="evidence" value="ECO:0007669"/>
    <property type="project" value="TreeGrafter"/>
</dbReference>
<gene>
    <name evidence="2" type="primary">ofd2</name>
    <name evidence="2" type="ORF">SOMG_03535</name>
</gene>
<sequence length="227" mass="26097">MEDELFNDSCDEENEFDRALQEADQDSIHNSVSSWTQVPIESISGLSYYPNWLPPDLQNQIANVLPESLFSDTNSGRQLHLYVPFPEPIQRLNKYLPSEFLSDIWRDQPAEASIIQVYNPGDGIIPHKDLDMFADGVAIYSFFSDITMVFTLPSQKLKCDVRLQKGSLVVMHGPARYQWLHEIPFRGGDWIPLSSQDEAASSKQTWMPRNQRFSITMRRIVENHTFG</sequence>
<organism evidence="2 3">
    <name type="scientific">Schizosaccharomyces osmophilus</name>
    <dbReference type="NCBI Taxonomy" id="2545709"/>
    <lineage>
        <taxon>Eukaryota</taxon>
        <taxon>Fungi</taxon>
        <taxon>Dikarya</taxon>
        <taxon>Ascomycota</taxon>
        <taxon>Taphrinomycotina</taxon>
        <taxon>Schizosaccharomycetes</taxon>
        <taxon>Schizosaccharomycetales</taxon>
        <taxon>Schizosaccharomycetaceae</taxon>
        <taxon>Schizosaccharomyces</taxon>
    </lineage>
</organism>
<dbReference type="InterPro" id="IPR032870">
    <property type="entry name" value="ALKBH7-like"/>
</dbReference>
<dbReference type="GO" id="GO:0006974">
    <property type="term" value="P:DNA damage response"/>
    <property type="evidence" value="ECO:0007669"/>
    <property type="project" value="InterPro"/>
</dbReference>
<keyword evidence="3" id="KW-1185">Reference proteome</keyword>
<dbReference type="PROSITE" id="PS51471">
    <property type="entry name" value="FE2OG_OXY"/>
    <property type="match status" value="1"/>
</dbReference>
<dbReference type="KEGG" id="som:SOMG_03535"/>
<protein>
    <submittedName>
        <fullName evidence="2">Histone H2A dioxygenase Ofd2</fullName>
    </submittedName>
</protein>
<evidence type="ECO:0000259" key="1">
    <source>
        <dbReference type="PROSITE" id="PS51471"/>
    </source>
</evidence>
<dbReference type="InterPro" id="IPR005123">
    <property type="entry name" value="Oxoglu/Fe-dep_dioxygenase_dom"/>
</dbReference>
<keyword evidence="2" id="KW-0560">Oxidoreductase</keyword>
<dbReference type="InterPro" id="IPR027450">
    <property type="entry name" value="AlkB-like"/>
</dbReference>
<dbReference type="GeneID" id="80877014"/>
<reference evidence="2 3" key="1">
    <citation type="journal article" date="2023" name="G3 (Bethesda)">
        <title>A high-quality reference genome for the fission yeast Schizosaccharomyces osmophilus.</title>
        <authorList>
            <person name="Jia G.S."/>
            <person name="Zhang W.C."/>
            <person name="Liang Y."/>
            <person name="Liu X.H."/>
            <person name="Rhind N."/>
            <person name="Pidoux A."/>
            <person name="Brysch-Herzberg M."/>
            <person name="Du L.L."/>
        </authorList>
    </citation>
    <scope>NUCLEOTIDE SEQUENCE [LARGE SCALE GENOMIC DNA]</scope>
    <source>
        <strain evidence="2 3">CBS 15793</strain>
    </source>
</reference>
<dbReference type="Pfam" id="PF13532">
    <property type="entry name" value="2OG-FeII_Oxy_2"/>
    <property type="match status" value="1"/>
</dbReference>
<proteinExistence type="predicted"/>
<dbReference type="GO" id="GO:0006631">
    <property type="term" value="P:fatty acid metabolic process"/>
    <property type="evidence" value="ECO:0007669"/>
    <property type="project" value="TreeGrafter"/>
</dbReference>
<dbReference type="PANTHER" id="PTHR21052">
    <property type="entry name" value="SPERMATOGENESIS ASSOCIATED 11-RELATED"/>
    <property type="match status" value="1"/>
</dbReference>
<dbReference type="EMBL" id="CP115612">
    <property type="protein sequence ID" value="WBW73542.1"/>
    <property type="molecule type" value="Genomic_DNA"/>
</dbReference>
<dbReference type="GO" id="GO:0016706">
    <property type="term" value="F:2-oxoglutarate-dependent dioxygenase activity"/>
    <property type="evidence" value="ECO:0007669"/>
    <property type="project" value="TreeGrafter"/>
</dbReference>
<name>A0AAE9WE41_9SCHI</name>
<dbReference type="RefSeq" id="XP_056037785.1">
    <property type="nucleotide sequence ID" value="XM_056182325.1"/>
</dbReference>
<keyword evidence="2" id="KW-0223">Dioxygenase</keyword>
<dbReference type="AlphaFoldDB" id="A0AAE9WE41"/>
<evidence type="ECO:0000313" key="3">
    <source>
        <dbReference type="Proteomes" id="UP001212411"/>
    </source>
</evidence>
<dbReference type="PANTHER" id="PTHR21052:SF0">
    <property type="entry name" value="ALPHA-KETOGLUTARATE-DEPENDENT DIOXYGENASE ALKB HOMOLOG 7, MITOCHONDRIAL"/>
    <property type="match status" value="1"/>
</dbReference>
<feature type="domain" description="Fe2OG dioxygenase" evidence="1">
    <location>
        <begin position="109"/>
        <end position="221"/>
    </location>
</feature>
<dbReference type="SUPFAM" id="SSF51197">
    <property type="entry name" value="Clavaminate synthase-like"/>
    <property type="match status" value="1"/>
</dbReference>
<dbReference type="Proteomes" id="UP001212411">
    <property type="component" value="Chromosome 2"/>
</dbReference>
<evidence type="ECO:0000313" key="2">
    <source>
        <dbReference type="EMBL" id="WBW73542.1"/>
    </source>
</evidence>
<accession>A0AAE9WE41</accession>